<protein>
    <submittedName>
        <fullName evidence="2">Uncharacterized protein</fullName>
    </submittedName>
</protein>
<name>A0A849SPG0_UNCEI</name>
<sequence length="323" mass="35801">MKRLSNALALRAKRLRTAIAALVIGVALAAVIGCASTAPGTLAPPSMPAARAALLPEYRLFYDALDGYGDWPLVEPYGFVFRPRVDPVWWRPYYDGYWSPTDNYGWVWNSADPFGWATDHYGRWLYDDFKGWVWVPGLDWAPAWVEWTYGNDLIGWAPLPPGNTGAWSSRIPNGPYIYAPTSQLAHTDLKGRIRTAAEVGERADNMQVVVNDALRDGVTVPLGPPIERIERASGFPLQRARIEELSAGAAPIAELRRAAERVAQENRSLTGRDAQTPQRAAVLRPAALRDPPATGSVRPFEKRENPLRPGKRPAAPDSTRRPR</sequence>
<dbReference type="InterPro" id="IPR046535">
    <property type="entry name" value="DUF6600"/>
</dbReference>
<dbReference type="AlphaFoldDB" id="A0A849SPG0"/>
<dbReference type="PROSITE" id="PS51257">
    <property type="entry name" value="PROKAR_LIPOPROTEIN"/>
    <property type="match status" value="1"/>
</dbReference>
<evidence type="ECO:0000313" key="3">
    <source>
        <dbReference type="Proteomes" id="UP000580839"/>
    </source>
</evidence>
<dbReference type="Pfam" id="PF20245">
    <property type="entry name" value="DUF6600"/>
    <property type="match status" value="1"/>
</dbReference>
<proteinExistence type="predicted"/>
<evidence type="ECO:0000256" key="1">
    <source>
        <dbReference type="SAM" id="MobiDB-lite"/>
    </source>
</evidence>
<organism evidence="2 3">
    <name type="scientific">Eiseniibacteriota bacterium</name>
    <dbReference type="NCBI Taxonomy" id="2212470"/>
    <lineage>
        <taxon>Bacteria</taxon>
        <taxon>Candidatus Eiseniibacteriota</taxon>
    </lineage>
</organism>
<gene>
    <name evidence="2" type="ORF">HOP12_11480</name>
</gene>
<evidence type="ECO:0000313" key="2">
    <source>
        <dbReference type="EMBL" id="NOT34777.1"/>
    </source>
</evidence>
<feature type="region of interest" description="Disordered" evidence="1">
    <location>
        <begin position="264"/>
        <end position="323"/>
    </location>
</feature>
<dbReference type="EMBL" id="JABFRW010000145">
    <property type="protein sequence ID" value="NOT34777.1"/>
    <property type="molecule type" value="Genomic_DNA"/>
</dbReference>
<feature type="compositionally biased region" description="Polar residues" evidence="1">
    <location>
        <begin position="265"/>
        <end position="278"/>
    </location>
</feature>
<reference evidence="2 3" key="1">
    <citation type="submission" date="2020-04" db="EMBL/GenBank/DDBJ databases">
        <title>Metagenomic profiling of ammonia- and methane-oxidizing microorganisms in a Dutch drinking water treatment plant.</title>
        <authorList>
            <person name="Poghosyan L."/>
            <person name="Leucker S."/>
        </authorList>
    </citation>
    <scope>NUCLEOTIDE SEQUENCE [LARGE SCALE GENOMIC DNA]</scope>
    <source>
        <strain evidence="2">S-RSF-IL-03</strain>
    </source>
</reference>
<accession>A0A849SPG0</accession>
<comment type="caution">
    <text evidence="2">The sequence shown here is derived from an EMBL/GenBank/DDBJ whole genome shotgun (WGS) entry which is preliminary data.</text>
</comment>
<dbReference type="Proteomes" id="UP000580839">
    <property type="component" value="Unassembled WGS sequence"/>
</dbReference>